<dbReference type="EMBL" id="CP035503">
    <property type="protein sequence ID" value="QDL38763.1"/>
    <property type="molecule type" value="Genomic_DNA"/>
</dbReference>
<dbReference type="KEGG" id="rhf:EUB48_16825"/>
<organism evidence="5 6">
    <name type="scientific">Rhodoferax sediminis</name>
    <dbReference type="NCBI Taxonomy" id="2509614"/>
    <lineage>
        <taxon>Bacteria</taxon>
        <taxon>Pseudomonadati</taxon>
        <taxon>Pseudomonadota</taxon>
        <taxon>Betaproteobacteria</taxon>
        <taxon>Burkholderiales</taxon>
        <taxon>Comamonadaceae</taxon>
        <taxon>Rhodoferax</taxon>
    </lineage>
</organism>
<keyword evidence="6" id="KW-1185">Reference proteome</keyword>
<dbReference type="OrthoDB" id="8909257at2"/>
<comment type="subcellular location">
    <subcellularLocation>
        <location evidence="1">Membrane</location>
    </subcellularLocation>
</comment>
<protein>
    <submittedName>
        <fullName evidence="5">Glycine zipper 2TM domain-containing protein</fullName>
    </submittedName>
</protein>
<sequence>MKKLLVLPALLAAAGLCSAQEMGRVISSTPMMQQVAVPHQVCGTGQVVSQAPTTGAGALVGAIAGGVVGNAIGAGAGRAAATAIGAIGGAVVGNSVEAAGQTQVQNVQQCGTQFSYETQPVGYNVVYEYAGKQYSVQMASDPGPNVPLQISPVGATPPVANNYGAPPMDGSQVVTAPTYVAAPVAYPGYYPGYYYPPYPYYAPVGVALNFGFGGHYGGHFGGRRWR</sequence>
<dbReference type="InterPro" id="IPR008816">
    <property type="entry name" value="Gly_zipper_2TM_dom"/>
</dbReference>
<keyword evidence="2" id="KW-0472">Membrane</keyword>
<proteinExistence type="predicted"/>
<name>A0A515DEC2_9BURK</name>
<gene>
    <name evidence="5" type="ORF">EUB48_16825</name>
</gene>
<feature type="domain" description="Glycine zipper 2TM" evidence="4">
    <location>
        <begin position="56"/>
        <end position="96"/>
    </location>
</feature>
<dbReference type="AlphaFoldDB" id="A0A515DEC2"/>
<keyword evidence="3" id="KW-0732">Signal</keyword>
<dbReference type="PANTHER" id="PTHR35603">
    <property type="match status" value="1"/>
</dbReference>
<feature type="signal peptide" evidence="3">
    <location>
        <begin position="1"/>
        <end position="19"/>
    </location>
</feature>
<feature type="chain" id="PRO_5021991959" evidence="3">
    <location>
        <begin position="20"/>
        <end position="226"/>
    </location>
</feature>
<dbReference type="Pfam" id="PF05433">
    <property type="entry name" value="Rick_17kDa_Anti"/>
    <property type="match status" value="1"/>
</dbReference>
<evidence type="ECO:0000256" key="1">
    <source>
        <dbReference type="ARBA" id="ARBA00004370"/>
    </source>
</evidence>
<evidence type="ECO:0000259" key="4">
    <source>
        <dbReference type="Pfam" id="PF05433"/>
    </source>
</evidence>
<reference evidence="5 6" key="1">
    <citation type="submission" date="2019-01" db="EMBL/GenBank/DDBJ databases">
        <title>Genomic insights into a novel species Rhodoferax sp.</title>
        <authorList>
            <person name="Jin L."/>
        </authorList>
    </citation>
    <scope>NUCLEOTIDE SEQUENCE [LARGE SCALE GENOMIC DNA]</scope>
    <source>
        <strain evidence="5 6">CHu59-6-5</strain>
    </source>
</reference>
<evidence type="ECO:0000256" key="2">
    <source>
        <dbReference type="ARBA" id="ARBA00023136"/>
    </source>
</evidence>
<dbReference type="GO" id="GO:0019867">
    <property type="term" value="C:outer membrane"/>
    <property type="evidence" value="ECO:0007669"/>
    <property type="project" value="InterPro"/>
</dbReference>
<dbReference type="Proteomes" id="UP000316798">
    <property type="component" value="Chromosome"/>
</dbReference>
<dbReference type="InterPro" id="IPR051407">
    <property type="entry name" value="Bact_OM_lipoprot/Surf_antigen"/>
</dbReference>
<dbReference type="PANTHER" id="PTHR35603:SF2">
    <property type="entry name" value="OUTER MEMBRANE LIPOPROTEIN"/>
    <property type="match status" value="1"/>
</dbReference>
<evidence type="ECO:0000313" key="5">
    <source>
        <dbReference type="EMBL" id="QDL38763.1"/>
    </source>
</evidence>
<evidence type="ECO:0000313" key="6">
    <source>
        <dbReference type="Proteomes" id="UP000316798"/>
    </source>
</evidence>
<evidence type="ECO:0000256" key="3">
    <source>
        <dbReference type="SAM" id="SignalP"/>
    </source>
</evidence>
<accession>A0A515DEC2</accession>
<dbReference type="RefSeq" id="WP_142820202.1">
    <property type="nucleotide sequence ID" value="NZ_CP035503.1"/>
</dbReference>